<organism evidence="3 4">
    <name type="scientific">Candidatus Fischerbacteria bacterium RBG_13_37_8</name>
    <dbReference type="NCBI Taxonomy" id="1817863"/>
    <lineage>
        <taxon>Bacteria</taxon>
        <taxon>Candidatus Fischeribacteriota</taxon>
    </lineage>
</organism>
<dbReference type="InterPro" id="IPR005537">
    <property type="entry name" value="RAMP_III_fam"/>
</dbReference>
<evidence type="ECO:0000313" key="3">
    <source>
        <dbReference type="EMBL" id="OGF61525.1"/>
    </source>
</evidence>
<name>A0A1F5VDQ9_9BACT</name>
<proteinExistence type="predicted"/>
<dbReference type="AlphaFoldDB" id="A0A1F5VDQ9"/>
<protein>
    <recommendedName>
        <fullName evidence="2">CRISPR type III-associated protein domain-containing protein</fullName>
    </recommendedName>
</protein>
<sequence>MGWNIHQNPYNFVRSYERIVDKAGKVNESNLRMHSCLEGHNGYVECELINKTPLFTGGVAGRKNQFLRINDRLVILSTSLKGMIRSFIEALTGSCLSNNFIDGRLTFRKPENWKFQTGKVKHVPEFPGDHGEIVLSASKASQQEHKNNKGTILFDYEARIEYENIMNRCFIYDLNDKKKPDDKNKKLIAGMSVYFQEENGYAVYLSAIPSPRIFYRRTIGSRIFLPLEYEERLNEFLRCSKKNPCTSCALFGYVDGNENAMGKVAFSHAIMRDGERYSMEKIELKAAGIPQPGACNMYLSIMGEMDKVRDYDGNMILNETGKVRGNQDIYEKICLRGRKYYWHANASIPSILKEQQLSIERSKGLVPLITLEVLKSQNYFVFKVYFKNCTDFELGLLLYALMLEENMHYKIGAAKYAGFGTIKINVNNLFIENLAMKYRSINTAYIEKKSEEIPALIEKFKKQCERSTEKEFDKIPAVEDLRIIMDITRSPHKVGYEAISDRRHSWYRTNKNMPLPSLKDQ</sequence>
<comment type="caution">
    <text evidence="3">The sequence shown here is derived from an EMBL/GenBank/DDBJ whole genome shotgun (WGS) entry which is preliminary data.</text>
</comment>
<feature type="domain" description="CRISPR type III-associated protein" evidence="2">
    <location>
        <begin position="51"/>
        <end position="423"/>
    </location>
</feature>
<evidence type="ECO:0000256" key="1">
    <source>
        <dbReference type="ARBA" id="ARBA00023118"/>
    </source>
</evidence>
<dbReference type="Pfam" id="PF03787">
    <property type="entry name" value="RAMPs"/>
    <property type="match status" value="1"/>
</dbReference>
<evidence type="ECO:0000259" key="2">
    <source>
        <dbReference type="Pfam" id="PF03787"/>
    </source>
</evidence>
<dbReference type="EMBL" id="MFGW01000193">
    <property type="protein sequence ID" value="OGF61525.1"/>
    <property type="molecule type" value="Genomic_DNA"/>
</dbReference>
<dbReference type="CDD" id="cd09726">
    <property type="entry name" value="RAMP_I_III"/>
    <property type="match status" value="1"/>
</dbReference>
<gene>
    <name evidence="3" type="ORF">A2Y62_01700</name>
</gene>
<accession>A0A1F5VDQ9</accession>
<evidence type="ECO:0000313" key="4">
    <source>
        <dbReference type="Proteomes" id="UP000178943"/>
    </source>
</evidence>
<dbReference type="GO" id="GO:0051607">
    <property type="term" value="P:defense response to virus"/>
    <property type="evidence" value="ECO:0007669"/>
    <property type="project" value="UniProtKB-KW"/>
</dbReference>
<dbReference type="Proteomes" id="UP000178943">
    <property type="component" value="Unassembled WGS sequence"/>
</dbReference>
<reference evidence="3 4" key="1">
    <citation type="journal article" date="2016" name="Nat. Commun.">
        <title>Thousands of microbial genomes shed light on interconnected biogeochemical processes in an aquifer system.</title>
        <authorList>
            <person name="Anantharaman K."/>
            <person name="Brown C.T."/>
            <person name="Hug L.A."/>
            <person name="Sharon I."/>
            <person name="Castelle C.J."/>
            <person name="Probst A.J."/>
            <person name="Thomas B.C."/>
            <person name="Singh A."/>
            <person name="Wilkins M.J."/>
            <person name="Karaoz U."/>
            <person name="Brodie E.L."/>
            <person name="Williams K.H."/>
            <person name="Hubbard S.S."/>
            <person name="Banfield J.F."/>
        </authorList>
    </citation>
    <scope>NUCLEOTIDE SEQUENCE [LARGE SCALE GENOMIC DNA]</scope>
</reference>
<keyword evidence="1" id="KW-0051">Antiviral defense</keyword>